<sequence>MQIAFPLYLLMTTLATKETGPELLRTTKCDELQGREALITVLKQPLICIEILMPSAQQFSGFFQLLFYANPTWIDYGLILAGTLCAIGAGVPFPLMGILYGNLVDNMNDATCEATSSGTADSYRDANNKKVLQLVYLGIGAFFLVYGYLLFWSLQSQRLSQRIQEKYFSVLLRQDAEFFDKRHAGEISSRLSGAIQAIQTGTSEKVGIFLSSISFLITAYIVGFIEYTKLTAMLIYLIPTMLFSSLMCGYLTQKYGSQMSDAIDAASSIASEALNHVAVVHAFSAERPLGTKFTGHMSKAKTWGIKKSVYIGAQSGFLYFLAFSANALAFWQGTKAIAAAHQQTGEAVTVGAIYTVVLLVVDACTMIGQVAPLLPIFGTATTSFLKLKKDMEIQPQINSSENKGERLQHDIETRVNFANVTFSYPSRPDVKVLENVTFACPARSHTAIVGLSGSGKSTLAGLLCRLYDLVDGSVLLAGHSISSLDVVNLRGFMSLVPQEPSLFDMSILENIALGLSNALKPELRELGQTLLGSDLARVADDLRHGASFDTASNAYGPAISKIAQLVVEAAEMADVMTFVHRQEFGFGTVVGQSGKLVSGGQRQRIALARALIKDPSILILDEATAALDSASEKRVQDAIDRVAESRTVITIAHRLSTIKNADNIVVMKDGGVLEQGNHTDLLAMGGQYARLVKLQNLSTESSAPRHARGSIDSRISYESSAIETLYTDTVSEKDVAIKKLVTPAQAVPHQTADEAAKWAIVRLLARILRPYLLWLTVAVVAAFIVGCTYSASGVIFGNTIGIASPCTPPTTISSRGGFLALMYLVLALTEGAANLASWSAFGYVAESLVYLTRVNIFQSLFKQPLSWHETGDRKPSTLLSLITKDAAALGSLSGSIIGTIMAVIVNVVVSIVLSHIIAWKIAVVCVAICPIFLAAGWMQLRTLSNFEKKHADTYAQAIEVAVASVNSIKTIAALSIEDVTMESYKRILKGPNRDVMKASTLANLWLALGFSTGNFLYSFTYWWGSSLIIKGEYSQTQFLIVLVAILVGAQMWGQLLVLIPEVSRAWSAARRIFNILDFKDSWNDSFKSLDAVNKKSRSVDVEPLVESKPPVNASNRGTSIKFKDIGFAYPGRPDIAVLRDMNFEVKPGQFCGLVGPSGSGKSTILRLIQRLYDPSGGVIELDGRAITGSDNHEFRDCISLVPQDCALFDGSVRFNISLGARRNQMVEDQDIEEACRFANIHDTIMSLPKGYETECGANGTHFSGGQRQRIAIARALVRKPQLLLLDESSSALDAESERALQNSLRRAAEKTTVIAIAHRLQTVKMADVIFVVDEGNIVAKGRHEELMEISETYRQNALHQMIGH</sequence>
<feature type="chain" id="PRO_5046695336" evidence="9">
    <location>
        <begin position="16"/>
        <end position="1364"/>
    </location>
</feature>
<comment type="subcellular location">
    <subcellularLocation>
        <location evidence="1">Membrane</location>
        <topology evidence="1">Multi-pass membrane protein</topology>
    </subcellularLocation>
</comment>
<dbReference type="InterPro" id="IPR003439">
    <property type="entry name" value="ABC_transporter-like_ATP-bd"/>
</dbReference>
<dbReference type="SUPFAM" id="SSF90123">
    <property type="entry name" value="ABC transporter transmembrane region"/>
    <property type="match status" value="2"/>
</dbReference>
<comment type="similarity">
    <text evidence="2">Belongs to the ABC transporter superfamily. ABCB family. Multidrug resistance exporter (TC 3.A.1.201) subfamily.</text>
</comment>
<dbReference type="PROSITE" id="PS50893">
    <property type="entry name" value="ABC_TRANSPORTER_2"/>
    <property type="match status" value="2"/>
</dbReference>
<dbReference type="PROSITE" id="PS00211">
    <property type="entry name" value="ABC_TRANSPORTER_1"/>
    <property type="match status" value="2"/>
</dbReference>
<feature type="transmembrane region" description="Helical" evidence="8">
    <location>
        <begin position="231"/>
        <end position="251"/>
    </location>
</feature>
<evidence type="ECO:0000256" key="3">
    <source>
        <dbReference type="ARBA" id="ARBA00022692"/>
    </source>
</evidence>
<dbReference type="InterPro" id="IPR017871">
    <property type="entry name" value="ABC_transporter-like_CS"/>
</dbReference>
<feature type="transmembrane region" description="Helical" evidence="8">
    <location>
        <begin position="1002"/>
        <end position="1024"/>
    </location>
</feature>
<evidence type="ECO:0000256" key="1">
    <source>
        <dbReference type="ARBA" id="ARBA00004141"/>
    </source>
</evidence>
<evidence type="ECO:0000256" key="8">
    <source>
        <dbReference type="SAM" id="Phobius"/>
    </source>
</evidence>
<feature type="domain" description="ABC transporter" evidence="10">
    <location>
        <begin position="1120"/>
        <end position="1359"/>
    </location>
</feature>
<comment type="caution">
    <text evidence="12">The sequence shown here is derived from an EMBL/GenBank/DDBJ whole genome shotgun (WGS) entry which is preliminary data.</text>
</comment>
<dbReference type="CDD" id="cd18577">
    <property type="entry name" value="ABC_6TM_Pgp_ABCB1_D1_like"/>
    <property type="match status" value="1"/>
</dbReference>
<keyword evidence="7 8" id="KW-0472">Membrane</keyword>
<feature type="transmembrane region" description="Helical" evidence="8">
    <location>
        <begin position="309"/>
        <end position="331"/>
    </location>
</feature>
<dbReference type="InterPro" id="IPR011527">
    <property type="entry name" value="ABC1_TM_dom"/>
</dbReference>
<dbReference type="CDD" id="cd18578">
    <property type="entry name" value="ABC_6TM_Pgp_ABCB1_D2_like"/>
    <property type="match status" value="1"/>
</dbReference>
<dbReference type="PANTHER" id="PTHR43394">
    <property type="entry name" value="ATP-DEPENDENT PERMEASE MDL1, MITOCHONDRIAL"/>
    <property type="match status" value="1"/>
</dbReference>
<feature type="domain" description="ABC transmembrane type-1" evidence="11">
    <location>
        <begin position="80"/>
        <end position="379"/>
    </location>
</feature>
<dbReference type="InterPro" id="IPR003593">
    <property type="entry name" value="AAA+_ATPase"/>
</dbReference>
<feature type="transmembrane region" description="Helical" evidence="8">
    <location>
        <begin position="134"/>
        <end position="154"/>
    </location>
</feature>
<protein>
    <submittedName>
        <fullName evidence="12">Leptomycin B resistance protein pmd1</fullName>
    </submittedName>
</protein>
<evidence type="ECO:0000256" key="7">
    <source>
        <dbReference type="ARBA" id="ARBA00023136"/>
    </source>
</evidence>
<feature type="transmembrane region" description="Helical" evidence="8">
    <location>
        <begin position="886"/>
        <end position="911"/>
    </location>
</feature>
<name>A0ABR2UU33_9PEZI</name>
<dbReference type="Gene3D" id="1.20.1560.10">
    <property type="entry name" value="ABC transporter type 1, transmembrane domain"/>
    <property type="match status" value="1"/>
</dbReference>
<evidence type="ECO:0000259" key="11">
    <source>
        <dbReference type="PROSITE" id="PS50929"/>
    </source>
</evidence>
<keyword evidence="3 8" id="KW-0812">Transmembrane</keyword>
<evidence type="ECO:0000256" key="4">
    <source>
        <dbReference type="ARBA" id="ARBA00022741"/>
    </source>
</evidence>
<dbReference type="InterPro" id="IPR027417">
    <property type="entry name" value="P-loop_NTPase"/>
</dbReference>
<evidence type="ECO:0000259" key="10">
    <source>
        <dbReference type="PROSITE" id="PS50893"/>
    </source>
</evidence>
<dbReference type="Pfam" id="PF00664">
    <property type="entry name" value="ABC_membrane"/>
    <property type="match status" value="2"/>
</dbReference>
<keyword evidence="6 8" id="KW-1133">Transmembrane helix</keyword>
<keyword evidence="5" id="KW-0067">ATP-binding</keyword>
<feature type="domain" description="ABC transporter" evidence="10">
    <location>
        <begin position="415"/>
        <end position="694"/>
    </location>
</feature>
<feature type="transmembrane region" description="Helical" evidence="8">
    <location>
        <begin position="206"/>
        <end position="225"/>
    </location>
</feature>
<gene>
    <name evidence="12" type="ORF">SUNI508_08503</name>
</gene>
<evidence type="ECO:0000256" key="2">
    <source>
        <dbReference type="ARBA" id="ARBA00007577"/>
    </source>
</evidence>
<dbReference type="SMART" id="SM00382">
    <property type="entry name" value="AAA"/>
    <property type="match status" value="2"/>
</dbReference>
<evidence type="ECO:0000256" key="6">
    <source>
        <dbReference type="ARBA" id="ARBA00022989"/>
    </source>
</evidence>
<accession>A0ABR2UU33</accession>
<dbReference type="Proteomes" id="UP001408356">
    <property type="component" value="Unassembled WGS sequence"/>
</dbReference>
<evidence type="ECO:0000256" key="9">
    <source>
        <dbReference type="SAM" id="SignalP"/>
    </source>
</evidence>
<keyword evidence="13" id="KW-1185">Reference proteome</keyword>
<feature type="transmembrane region" description="Helical" evidence="8">
    <location>
        <begin position="917"/>
        <end position="940"/>
    </location>
</feature>
<dbReference type="InterPro" id="IPR036640">
    <property type="entry name" value="ABC1_TM_sf"/>
</dbReference>
<feature type="transmembrane region" description="Helical" evidence="8">
    <location>
        <begin position="771"/>
        <end position="796"/>
    </location>
</feature>
<keyword evidence="4" id="KW-0547">Nucleotide-binding</keyword>
<keyword evidence="9" id="KW-0732">Signal</keyword>
<reference evidence="12 13" key="1">
    <citation type="journal article" date="2024" name="J. Plant Pathol.">
        <title>Sequence and assembly of the genome of Seiridium unicorne, isolate CBS 538.82, causal agent of cypress canker disease.</title>
        <authorList>
            <person name="Scali E."/>
            <person name="Rocca G.D."/>
            <person name="Danti R."/>
            <person name="Garbelotto M."/>
            <person name="Barberini S."/>
            <person name="Baroncelli R."/>
            <person name="Emiliani G."/>
        </authorList>
    </citation>
    <scope>NUCLEOTIDE SEQUENCE [LARGE SCALE GENOMIC DNA]</scope>
    <source>
        <strain evidence="12 13">BM-138-508</strain>
    </source>
</reference>
<dbReference type="Pfam" id="PF00005">
    <property type="entry name" value="ABC_tran"/>
    <property type="match status" value="2"/>
</dbReference>
<dbReference type="EMBL" id="JARVKF010000394">
    <property type="protein sequence ID" value="KAK9418074.1"/>
    <property type="molecule type" value="Genomic_DNA"/>
</dbReference>
<dbReference type="Gene3D" id="3.40.50.300">
    <property type="entry name" value="P-loop containing nucleotide triphosphate hydrolases"/>
    <property type="match status" value="2"/>
</dbReference>
<dbReference type="PROSITE" id="PS50929">
    <property type="entry name" value="ABC_TM1F"/>
    <property type="match status" value="2"/>
</dbReference>
<dbReference type="InterPro" id="IPR039421">
    <property type="entry name" value="Type_1_exporter"/>
</dbReference>
<feature type="domain" description="ABC transmembrane type-1" evidence="11">
    <location>
        <begin position="777"/>
        <end position="1064"/>
    </location>
</feature>
<evidence type="ECO:0000313" key="13">
    <source>
        <dbReference type="Proteomes" id="UP001408356"/>
    </source>
</evidence>
<evidence type="ECO:0000256" key="5">
    <source>
        <dbReference type="ARBA" id="ARBA00022840"/>
    </source>
</evidence>
<feature type="transmembrane region" description="Helical" evidence="8">
    <location>
        <begin position="816"/>
        <end position="836"/>
    </location>
</feature>
<dbReference type="SUPFAM" id="SSF52540">
    <property type="entry name" value="P-loop containing nucleoside triphosphate hydrolases"/>
    <property type="match status" value="2"/>
</dbReference>
<proteinExistence type="inferred from homology"/>
<feature type="transmembrane region" description="Helical" evidence="8">
    <location>
        <begin position="76"/>
        <end position="100"/>
    </location>
</feature>
<evidence type="ECO:0000313" key="12">
    <source>
        <dbReference type="EMBL" id="KAK9418074.1"/>
    </source>
</evidence>
<organism evidence="12 13">
    <name type="scientific">Seiridium unicorne</name>
    <dbReference type="NCBI Taxonomy" id="138068"/>
    <lineage>
        <taxon>Eukaryota</taxon>
        <taxon>Fungi</taxon>
        <taxon>Dikarya</taxon>
        <taxon>Ascomycota</taxon>
        <taxon>Pezizomycotina</taxon>
        <taxon>Sordariomycetes</taxon>
        <taxon>Xylariomycetidae</taxon>
        <taxon>Amphisphaeriales</taxon>
        <taxon>Sporocadaceae</taxon>
        <taxon>Seiridium</taxon>
    </lineage>
</organism>
<feature type="signal peptide" evidence="9">
    <location>
        <begin position="1"/>
        <end position="15"/>
    </location>
</feature>
<dbReference type="PANTHER" id="PTHR43394:SF27">
    <property type="entry name" value="ATP-DEPENDENT TRANSLOCASE ABCB1-LIKE"/>
    <property type="match status" value="1"/>
</dbReference>
<feature type="transmembrane region" description="Helical" evidence="8">
    <location>
        <begin position="1036"/>
        <end position="1059"/>
    </location>
</feature>